<sequence>MIEVTEEMRAAFRADRDDWCGEIGCGRDDCLNDRLAAVLAIVERELPRCPYVEWGFKVRLCSLPFGHDGNHDLKDRVIV</sequence>
<evidence type="ECO:0000313" key="2">
    <source>
        <dbReference type="Proteomes" id="UP000624709"/>
    </source>
</evidence>
<accession>A0ABQ4B404</accession>
<organism evidence="1 2">
    <name type="scientific">Actinoplanes palleronii</name>
    <dbReference type="NCBI Taxonomy" id="113570"/>
    <lineage>
        <taxon>Bacteria</taxon>
        <taxon>Bacillati</taxon>
        <taxon>Actinomycetota</taxon>
        <taxon>Actinomycetes</taxon>
        <taxon>Micromonosporales</taxon>
        <taxon>Micromonosporaceae</taxon>
        <taxon>Actinoplanes</taxon>
    </lineage>
</organism>
<comment type="caution">
    <text evidence="1">The sequence shown here is derived from an EMBL/GenBank/DDBJ whole genome shotgun (WGS) entry which is preliminary data.</text>
</comment>
<name>A0ABQ4B404_9ACTN</name>
<evidence type="ECO:0000313" key="1">
    <source>
        <dbReference type="EMBL" id="GIE65385.1"/>
    </source>
</evidence>
<reference evidence="1 2" key="1">
    <citation type="submission" date="2021-01" db="EMBL/GenBank/DDBJ databases">
        <title>Whole genome shotgun sequence of Actinoplanes palleronii NBRC 14916.</title>
        <authorList>
            <person name="Komaki H."/>
            <person name="Tamura T."/>
        </authorList>
    </citation>
    <scope>NUCLEOTIDE SEQUENCE [LARGE SCALE GENOMIC DNA]</scope>
    <source>
        <strain evidence="1 2">NBRC 14916</strain>
    </source>
</reference>
<dbReference type="RefSeq" id="WP_203824380.1">
    <property type="nucleotide sequence ID" value="NZ_BAAATY010000008.1"/>
</dbReference>
<keyword evidence="2" id="KW-1185">Reference proteome</keyword>
<dbReference type="Proteomes" id="UP000624709">
    <property type="component" value="Unassembled WGS sequence"/>
</dbReference>
<protein>
    <submittedName>
        <fullName evidence="1">Uncharacterized protein</fullName>
    </submittedName>
</protein>
<gene>
    <name evidence="1" type="ORF">Apa02nite_014930</name>
</gene>
<dbReference type="EMBL" id="BOMS01000018">
    <property type="protein sequence ID" value="GIE65385.1"/>
    <property type="molecule type" value="Genomic_DNA"/>
</dbReference>
<proteinExistence type="predicted"/>